<evidence type="ECO:0000256" key="4">
    <source>
        <dbReference type="SAM" id="MobiDB-lite"/>
    </source>
</evidence>
<feature type="region of interest" description="Disordered" evidence="4">
    <location>
        <begin position="260"/>
        <end position="310"/>
    </location>
</feature>
<dbReference type="OrthoDB" id="6512734at2759"/>
<feature type="transmembrane region" description="Helical" evidence="5">
    <location>
        <begin position="750"/>
        <end position="770"/>
    </location>
</feature>
<feature type="transmembrane region" description="Helical" evidence="5">
    <location>
        <begin position="777"/>
        <end position="794"/>
    </location>
</feature>
<keyword evidence="7" id="KW-1185">Reference proteome</keyword>
<accession>A0A8K0KK43</accession>
<evidence type="ECO:0000313" key="7">
    <source>
        <dbReference type="Proteomes" id="UP000792457"/>
    </source>
</evidence>
<dbReference type="EMBL" id="KZ309016">
    <property type="protein sequence ID" value="KAG8236350.1"/>
    <property type="molecule type" value="Genomic_DNA"/>
</dbReference>
<evidence type="ECO:0000313" key="6">
    <source>
        <dbReference type="EMBL" id="KAG8236350.1"/>
    </source>
</evidence>
<feature type="transmembrane region" description="Helical" evidence="5">
    <location>
        <begin position="658"/>
        <end position="681"/>
    </location>
</feature>
<feature type="compositionally biased region" description="Basic and acidic residues" evidence="4">
    <location>
        <begin position="416"/>
        <end position="426"/>
    </location>
</feature>
<name>A0A8K0KK43_LADFU</name>
<keyword evidence="1 5" id="KW-0812">Transmembrane</keyword>
<dbReference type="Gene3D" id="1.20.1250.20">
    <property type="entry name" value="MFS general substrate transporter like domains"/>
    <property type="match status" value="2"/>
</dbReference>
<evidence type="ECO:0000256" key="2">
    <source>
        <dbReference type="ARBA" id="ARBA00022989"/>
    </source>
</evidence>
<feature type="region of interest" description="Disordered" evidence="4">
    <location>
        <begin position="416"/>
        <end position="513"/>
    </location>
</feature>
<feature type="transmembrane region" description="Helical" evidence="5">
    <location>
        <begin position="81"/>
        <end position="102"/>
    </location>
</feature>
<keyword evidence="2 5" id="KW-1133">Transmembrane helix</keyword>
<feature type="transmembrane region" description="Helical" evidence="5">
    <location>
        <begin position="27"/>
        <end position="45"/>
    </location>
</feature>
<feature type="compositionally biased region" description="Polar residues" evidence="4">
    <location>
        <begin position="262"/>
        <end position="276"/>
    </location>
</feature>
<feature type="transmembrane region" description="Helical" evidence="5">
    <location>
        <begin position="862"/>
        <end position="885"/>
    </location>
</feature>
<feature type="transmembrane region" description="Helical" evidence="5">
    <location>
        <begin position="835"/>
        <end position="856"/>
    </location>
</feature>
<proteinExistence type="predicted"/>
<dbReference type="AlphaFoldDB" id="A0A8K0KK43"/>
<feature type="compositionally biased region" description="Polar residues" evidence="4">
    <location>
        <begin position="446"/>
        <end position="466"/>
    </location>
</feature>
<evidence type="ECO:0008006" key="8">
    <source>
        <dbReference type="Google" id="ProtNLM"/>
    </source>
</evidence>
<feature type="transmembrane region" description="Helical" evidence="5">
    <location>
        <begin position="800"/>
        <end position="823"/>
    </location>
</feature>
<dbReference type="SUPFAM" id="SSF103473">
    <property type="entry name" value="MFS general substrate transporter"/>
    <property type="match status" value="2"/>
</dbReference>
<dbReference type="PANTHER" id="PTHR23121:SF9">
    <property type="entry name" value="SODIUM-DEPENDENT GLUCOSE TRANSPORTER 1"/>
    <property type="match status" value="1"/>
</dbReference>
<organism evidence="6 7">
    <name type="scientific">Ladona fulva</name>
    <name type="common">Scarce chaser dragonfly</name>
    <name type="synonym">Libellula fulva</name>
    <dbReference type="NCBI Taxonomy" id="123851"/>
    <lineage>
        <taxon>Eukaryota</taxon>
        <taxon>Metazoa</taxon>
        <taxon>Ecdysozoa</taxon>
        <taxon>Arthropoda</taxon>
        <taxon>Hexapoda</taxon>
        <taxon>Insecta</taxon>
        <taxon>Pterygota</taxon>
        <taxon>Palaeoptera</taxon>
        <taxon>Odonata</taxon>
        <taxon>Epiprocta</taxon>
        <taxon>Anisoptera</taxon>
        <taxon>Libelluloidea</taxon>
        <taxon>Libellulidae</taxon>
        <taxon>Ladona</taxon>
    </lineage>
</organism>
<dbReference type="InterPro" id="IPR036259">
    <property type="entry name" value="MFS_trans_sf"/>
</dbReference>
<gene>
    <name evidence="6" type="ORF">J437_LFUL016772</name>
</gene>
<keyword evidence="3 5" id="KW-0472">Membrane</keyword>
<dbReference type="PANTHER" id="PTHR23121">
    <property type="entry name" value="SODIUM-DEPENDENT GLUCOSE TRANSPORTER 1"/>
    <property type="match status" value="1"/>
</dbReference>
<sequence>MTMAVPIPGITNSADQSVDAPHYSSIYLARSSGYLVGSFIGGLLFDRFNRLFLLFISLLLTSLFVTVTPWCKILWLLRATMVTLGILMGFLDTGCNVLCLDLWGRNSGPFMQALHFSFGLGIFIAPMLPAPFIEVVQINSSSEVNSSFPQKFHISDPHAEKLIKKMFDSSDFKNESVRVDRDVTHQNVYFFSNDTDVGEAWSDSSNRTTFSTTSSSVETLKDSSAVVKIHTKQLSMGLHSENKTLLKNVEFTASGVELPSELANSTEAPNTHTTSRVPKPKPSFTDAGKLDHTKDWDKVPVGKPPPEDLVAPSTVKSVVISSTSTTPAQVTQTPASVNVSLVTTSVNIIRASNETEHEISNVTVHEPQILEKLQSEVKNLGNKSLNGKEVKPDAFNGAKKEIAQKGSEENQLFHKSADASLKDKNESINSSIETQKISKEPDSSALKENNQHLNGSEGVFSSSNRLSPTISPTSVTPTSDPGTQIDRSLLKEKSSIEHEKKNSSENGGLKPVDHMVNSQLKSTYKTVNISTEKENDIVRNSEFYGDNVEHSTEKVISTTTVSSHPINVVHITVHELDKLIQGEEYKFNGDHENSSISTVEDGYQNQHSFSLTFTSEMPVKHEHHFKPGTYDNDTEEISTIFDVFANRIEKYGFNKIQFTYLIVGLFVFSVSLVFLGFLCHNPRDPKSKQEDGIGQHKISSKFLWCSLVSCMSLFFCFSIGIEVTFGRYLILFAVRSDLNLSRATGNSLVALFWGSFAAMRFASIFCASGFSPTSMLIFNFLMCSLGSIILSTLSNEMETALWLGTSLLGIGLASMFPTGVLWIERYIHVTNKVAAFFVMGVSLGEIICPMVVQYLMQSNLLMLMHASVASIALCIFIFMILWCLVSHHGEKYASVGNNGYQLANQHDEEEDMVELSPSTSSVGLRIHGSPNELGLLLNGHSSYGH</sequence>
<evidence type="ECO:0000256" key="1">
    <source>
        <dbReference type="ARBA" id="ARBA00022692"/>
    </source>
</evidence>
<comment type="caution">
    <text evidence="6">The sequence shown here is derived from an EMBL/GenBank/DDBJ whole genome shotgun (WGS) entry which is preliminary data.</text>
</comment>
<reference evidence="6" key="1">
    <citation type="submission" date="2013-04" db="EMBL/GenBank/DDBJ databases">
        <authorList>
            <person name="Qu J."/>
            <person name="Murali S.C."/>
            <person name="Bandaranaike D."/>
            <person name="Bellair M."/>
            <person name="Blankenburg K."/>
            <person name="Chao H."/>
            <person name="Dinh H."/>
            <person name="Doddapaneni H."/>
            <person name="Downs B."/>
            <person name="Dugan-Rocha S."/>
            <person name="Elkadiri S."/>
            <person name="Gnanaolivu R.D."/>
            <person name="Hernandez B."/>
            <person name="Javaid M."/>
            <person name="Jayaseelan J.C."/>
            <person name="Lee S."/>
            <person name="Li M."/>
            <person name="Ming W."/>
            <person name="Munidasa M."/>
            <person name="Muniz J."/>
            <person name="Nguyen L."/>
            <person name="Ongeri F."/>
            <person name="Osuji N."/>
            <person name="Pu L.-L."/>
            <person name="Puazo M."/>
            <person name="Qu C."/>
            <person name="Quiroz J."/>
            <person name="Raj R."/>
            <person name="Weissenberger G."/>
            <person name="Xin Y."/>
            <person name="Zou X."/>
            <person name="Han Y."/>
            <person name="Richards S."/>
            <person name="Worley K."/>
            <person name="Muzny D."/>
            <person name="Gibbs R."/>
        </authorList>
    </citation>
    <scope>NUCLEOTIDE SEQUENCE</scope>
    <source>
        <strain evidence="6">Sampled in the wild</strain>
    </source>
</reference>
<evidence type="ECO:0000256" key="5">
    <source>
        <dbReference type="SAM" id="Phobius"/>
    </source>
</evidence>
<reference evidence="6" key="2">
    <citation type="submission" date="2017-10" db="EMBL/GenBank/DDBJ databases">
        <title>Ladona fulva Genome sequencing and assembly.</title>
        <authorList>
            <person name="Murali S."/>
            <person name="Richards S."/>
            <person name="Bandaranaike D."/>
            <person name="Bellair M."/>
            <person name="Blankenburg K."/>
            <person name="Chao H."/>
            <person name="Dinh H."/>
            <person name="Doddapaneni H."/>
            <person name="Dugan-Rocha S."/>
            <person name="Elkadiri S."/>
            <person name="Gnanaolivu R."/>
            <person name="Hernandez B."/>
            <person name="Skinner E."/>
            <person name="Javaid M."/>
            <person name="Lee S."/>
            <person name="Li M."/>
            <person name="Ming W."/>
            <person name="Munidasa M."/>
            <person name="Muniz J."/>
            <person name="Nguyen L."/>
            <person name="Hughes D."/>
            <person name="Osuji N."/>
            <person name="Pu L.-L."/>
            <person name="Puazo M."/>
            <person name="Qu C."/>
            <person name="Quiroz J."/>
            <person name="Raj R."/>
            <person name="Weissenberger G."/>
            <person name="Xin Y."/>
            <person name="Zou X."/>
            <person name="Han Y."/>
            <person name="Worley K."/>
            <person name="Muzny D."/>
            <person name="Gibbs R."/>
        </authorList>
    </citation>
    <scope>NUCLEOTIDE SEQUENCE</scope>
    <source>
        <strain evidence="6">Sampled in the wild</strain>
    </source>
</reference>
<evidence type="ECO:0000256" key="3">
    <source>
        <dbReference type="ARBA" id="ARBA00023136"/>
    </source>
</evidence>
<feature type="compositionally biased region" description="Basic and acidic residues" evidence="4">
    <location>
        <begin position="488"/>
        <end position="503"/>
    </location>
</feature>
<feature type="compositionally biased region" description="Basic and acidic residues" evidence="4">
    <location>
        <begin position="288"/>
        <end position="300"/>
    </location>
</feature>
<protein>
    <recommendedName>
        <fullName evidence="8">Sodium-dependent glucose transporter 1</fullName>
    </recommendedName>
</protein>
<feature type="transmembrane region" description="Helical" evidence="5">
    <location>
        <begin position="52"/>
        <end position="75"/>
    </location>
</feature>
<feature type="transmembrane region" description="Helical" evidence="5">
    <location>
        <begin position="702"/>
        <end position="730"/>
    </location>
</feature>
<dbReference type="Proteomes" id="UP000792457">
    <property type="component" value="Unassembled WGS sequence"/>
</dbReference>
<feature type="compositionally biased region" description="Low complexity" evidence="4">
    <location>
        <begin position="467"/>
        <end position="481"/>
    </location>
</feature>
<feature type="transmembrane region" description="Helical" evidence="5">
    <location>
        <begin position="114"/>
        <end position="133"/>
    </location>
</feature>